<name>C9RFL9_METVM</name>
<dbReference type="InterPro" id="IPR001482">
    <property type="entry name" value="T2SS/T4SS_dom"/>
</dbReference>
<dbReference type="PANTHER" id="PTHR30486">
    <property type="entry name" value="TWITCHING MOTILITY PROTEIN PILT"/>
    <property type="match status" value="1"/>
</dbReference>
<dbReference type="KEGG" id="mvu:Metvu_0512"/>
<reference evidence="3" key="1">
    <citation type="submission" date="2009-10" db="EMBL/GenBank/DDBJ databases">
        <title>Complete sequence of chromosome of Methanocaldococcus vulcanius M7.</title>
        <authorList>
            <consortium name="US DOE Joint Genome Institute"/>
            <person name="Lucas S."/>
            <person name="Copeland A."/>
            <person name="Lapidus A."/>
            <person name="Glavina del Rio T."/>
            <person name="Dalin E."/>
            <person name="Tice H."/>
            <person name="Bruce D."/>
            <person name="Goodwin L."/>
            <person name="Pitluck S."/>
            <person name="Lcollab F.I."/>
            <person name="Brettin T."/>
            <person name="Detter J.C."/>
            <person name="Han C."/>
            <person name="Tapia R."/>
            <person name="Kuske C.R."/>
            <person name="Schmutz J."/>
            <person name="Larimer F."/>
            <person name="Land M."/>
            <person name="Hauser L."/>
            <person name="Kyrpides N."/>
            <person name="Ovchinikova G."/>
            <person name="Sieprawska-Lupa M."/>
            <person name="Whitman W.B."/>
            <person name="Woyke T."/>
        </authorList>
    </citation>
    <scope>NUCLEOTIDE SEQUENCE [LARGE SCALE GENOMIC DNA]</scope>
    <source>
        <strain evidence="3">M7</strain>
    </source>
</reference>
<organism evidence="3 4">
    <name type="scientific">Methanocaldococcus vulcanius (strain ATCC 700851 / DSM 12094 / M7)</name>
    <name type="common">Methanococcus vulcanius</name>
    <dbReference type="NCBI Taxonomy" id="579137"/>
    <lineage>
        <taxon>Archaea</taxon>
        <taxon>Methanobacteriati</taxon>
        <taxon>Methanobacteriota</taxon>
        <taxon>Methanomada group</taxon>
        <taxon>Methanococci</taxon>
        <taxon>Methanococcales</taxon>
        <taxon>Methanocaldococcaceae</taxon>
        <taxon>Methanocaldococcus</taxon>
    </lineage>
</organism>
<dbReference type="eggNOG" id="arCOG01817">
    <property type="taxonomic scope" value="Archaea"/>
</dbReference>
<feature type="domain" description="Bacterial type II secretion system protein E" evidence="2">
    <location>
        <begin position="189"/>
        <end position="442"/>
    </location>
</feature>
<dbReference type="Pfam" id="PF00437">
    <property type="entry name" value="T2SSE"/>
    <property type="match status" value="1"/>
</dbReference>
<protein>
    <submittedName>
        <fullName evidence="3">Type II secretion system protein E</fullName>
    </submittedName>
</protein>
<dbReference type="GO" id="GO:0016887">
    <property type="term" value="F:ATP hydrolysis activity"/>
    <property type="evidence" value="ECO:0007669"/>
    <property type="project" value="InterPro"/>
</dbReference>
<evidence type="ECO:0000259" key="2">
    <source>
        <dbReference type="Pfam" id="PF00437"/>
    </source>
</evidence>
<dbReference type="EMBL" id="CP001787">
    <property type="protein sequence ID" value="ACX72371.1"/>
    <property type="molecule type" value="Genomic_DNA"/>
</dbReference>
<sequence>MKKNLKNLNIKEIKDLINNINSKINLKNKNIGIKDVLSKKPVKKPDYGEDYIDILKEVYEEIKNLEIYEKKAIGMADIVIGYDKVEKIKKYIVVEPILTKEEIELFLKLRKVVQVLLDVPVEEIDKEKLEDYLKEKIKEIFDDLKLSIDEITKHKLIYFLVKYLLGYGKIDALMKDESLEDISCTGVRKPVYVFHRKYEHLKTNIKFETDEELDSFCISLAQRCGKSLTLANPIVDGSLPDGSRLNVTLGKDISRFGSTFTIRKFTHTPILPTDLIRYGSISPEMLAYLWLLIEYKNSVMVAGEVATGKTTLLNAFSLFIPPQMKIVSIEDTPEIRLYHENWIAGTTRSGFGGEEYEITMMDLLKAALRQRPDYLIVGEVRGEEAKILFQAITTGHLALSTIHAKSPEAVIRRLNAEPMNIPKIMLEQLNAICMQIRLIYKERFVRRTKSITEIVEYDPNIDDIILHDVFWWDPETDTFKFSGKSYLLKRIAEFIGSSEQEIINELYKRAEFLKDLSEKKPDFEEFVKRICEYKEQKGD</sequence>
<dbReference type="HOGENOM" id="CLU_005379_2_2_2"/>
<dbReference type="SUPFAM" id="SSF52540">
    <property type="entry name" value="P-loop containing nucleoside triphosphate hydrolases"/>
    <property type="match status" value="1"/>
</dbReference>
<dbReference type="InterPro" id="IPR050921">
    <property type="entry name" value="T4SS_GSP_E_ATPase"/>
</dbReference>
<gene>
    <name evidence="3" type="ordered locus">Metvu_0512</name>
</gene>
<accession>C9RFL9</accession>
<dbReference type="RefSeq" id="WP_015732592.1">
    <property type="nucleotide sequence ID" value="NC_013407.1"/>
</dbReference>
<dbReference type="STRING" id="579137.Metvu_0512"/>
<dbReference type="Gene3D" id="3.30.450.380">
    <property type="match status" value="1"/>
</dbReference>
<evidence type="ECO:0000313" key="4">
    <source>
        <dbReference type="Proteomes" id="UP000002063"/>
    </source>
</evidence>
<dbReference type="GeneID" id="8512845"/>
<dbReference type="PANTHER" id="PTHR30486:SF6">
    <property type="entry name" value="TYPE IV PILUS RETRACTATION ATPASE PILT"/>
    <property type="match status" value="1"/>
</dbReference>
<dbReference type="Gene3D" id="3.40.50.300">
    <property type="entry name" value="P-loop containing nucleotide triphosphate hydrolases"/>
    <property type="match status" value="1"/>
</dbReference>
<comment type="similarity">
    <text evidence="1">Belongs to the GSP E family.</text>
</comment>
<evidence type="ECO:0000313" key="3">
    <source>
        <dbReference type="EMBL" id="ACX72371.1"/>
    </source>
</evidence>
<dbReference type="InterPro" id="IPR027417">
    <property type="entry name" value="P-loop_NTPase"/>
</dbReference>
<keyword evidence="4" id="KW-1185">Reference proteome</keyword>
<dbReference type="CDD" id="cd01130">
    <property type="entry name" value="VirB11-like_ATPase"/>
    <property type="match status" value="1"/>
</dbReference>
<dbReference type="AlphaFoldDB" id="C9RFL9"/>
<proteinExistence type="inferred from homology"/>
<dbReference type="Proteomes" id="UP000002063">
    <property type="component" value="Chromosome"/>
</dbReference>
<evidence type="ECO:0000256" key="1">
    <source>
        <dbReference type="ARBA" id="ARBA00006611"/>
    </source>
</evidence>